<evidence type="ECO:0000313" key="2">
    <source>
        <dbReference type="EMBL" id="KAK4091757.1"/>
    </source>
</evidence>
<sequence length="403" mass="44001">MPRAALRVARPTGAGHLGAQNRRWASYDGASLTNRSLADEVAGGLGPSSNNVPRINEDLHTVETAIGQLPMSPVFDPAWVKARRRQRKASPTKPVGRFRQKLASNPFARALETPIRRCPNTAASLPRYFLQDFELVTHPEAGTAWWAPGPLSFGNAGHEISEAIASPGNEAATRGTESSPTERKSPDATRSSTPPFEAPATPARPRGPLTSYTLCRKSVIDSLGGKNKKNASMLLAVRSGMAVAPDTRNPVWREDMGDVLLRMLRRRATDALVTWASSTMTPKDGFETLRPCSGWAEVDMAKPGGCVLWLPGVKQNSRGAAPYATLDIAGAQYNQKLVVHNLPWLLGESEVERLKSESPTFCNHQILVLRHGKCQRLTELHLLLWRVQGYLASPREVLEAWGS</sequence>
<dbReference type="Proteomes" id="UP001287286">
    <property type="component" value="Unassembled WGS sequence"/>
</dbReference>
<proteinExistence type="predicted"/>
<keyword evidence="5" id="KW-1185">Reference proteome</keyword>
<reference evidence="3 4" key="2">
    <citation type="journal article" date="2016" name="Front. Microbiol.">
        <title>Genome and transcriptome sequences reveal the specific parasitism of the nematophagous Purpureocillium lilacinum 36-1.</title>
        <authorList>
            <person name="Xie J."/>
            <person name="Li S."/>
            <person name="Mo C."/>
            <person name="Xiao X."/>
            <person name="Peng D."/>
            <person name="Wang G."/>
            <person name="Xiao Y."/>
        </authorList>
    </citation>
    <scope>NUCLEOTIDE SEQUENCE [LARGE SCALE GENOMIC DNA]</scope>
    <source>
        <strain evidence="3 4">36-1</strain>
    </source>
</reference>
<dbReference type="EMBL" id="JAWRVI010000011">
    <property type="protein sequence ID" value="KAK4091757.1"/>
    <property type="molecule type" value="Genomic_DNA"/>
</dbReference>
<protein>
    <recommendedName>
        <fullName evidence="6">Esterase-like protein</fullName>
    </recommendedName>
</protein>
<evidence type="ECO:0000313" key="3">
    <source>
        <dbReference type="EMBL" id="PWI75502.1"/>
    </source>
</evidence>
<name>A0A2U3ELZ9_PURLI</name>
<reference evidence="2" key="3">
    <citation type="submission" date="2023-11" db="EMBL/GenBank/DDBJ databases">
        <authorList>
            <person name="Beijen E."/>
            <person name="Ohm R.A."/>
        </authorList>
    </citation>
    <scope>NUCLEOTIDE SEQUENCE</scope>
    <source>
        <strain evidence="2">CBS 150709</strain>
    </source>
</reference>
<dbReference type="Proteomes" id="UP000245956">
    <property type="component" value="Unassembled WGS sequence"/>
</dbReference>
<evidence type="ECO:0000313" key="4">
    <source>
        <dbReference type="Proteomes" id="UP000245956"/>
    </source>
</evidence>
<evidence type="ECO:0008006" key="6">
    <source>
        <dbReference type="Google" id="ProtNLM"/>
    </source>
</evidence>
<dbReference type="AlphaFoldDB" id="A0A2U3ELZ9"/>
<accession>A0A2U3ELZ9</accession>
<reference evidence="2 5" key="4">
    <citation type="journal article" date="2024" name="Microbiol. Resour. Announc.">
        <title>Genome annotations for the ascomycete fungi Trichoderma harzianum, Trichoderma aggressivum, and Purpureocillium lilacinum.</title>
        <authorList>
            <person name="Beijen E.P.W."/>
            <person name="Ohm R.A."/>
        </authorList>
    </citation>
    <scope>NUCLEOTIDE SEQUENCE [LARGE SCALE GENOMIC DNA]</scope>
    <source>
        <strain evidence="2 5">CBS 150709</strain>
    </source>
</reference>
<evidence type="ECO:0000313" key="5">
    <source>
        <dbReference type="Proteomes" id="UP001287286"/>
    </source>
</evidence>
<dbReference type="EMBL" id="LCWV01000002">
    <property type="protein sequence ID" value="PWI75502.1"/>
    <property type="molecule type" value="Genomic_DNA"/>
</dbReference>
<evidence type="ECO:0000256" key="1">
    <source>
        <dbReference type="SAM" id="MobiDB-lite"/>
    </source>
</evidence>
<reference evidence="3" key="1">
    <citation type="submission" date="2015-05" db="EMBL/GenBank/DDBJ databases">
        <authorList>
            <person name="Wang D.B."/>
            <person name="Wang M."/>
        </authorList>
    </citation>
    <scope>NUCLEOTIDE SEQUENCE</scope>
    <source>
        <strain evidence="3">36-1</strain>
    </source>
</reference>
<gene>
    <name evidence="3" type="ORF">PCL_06160</name>
    <name evidence="2" type="ORF">Purlil1_4187</name>
</gene>
<comment type="caution">
    <text evidence="3">The sequence shown here is derived from an EMBL/GenBank/DDBJ whole genome shotgun (WGS) entry which is preliminary data.</text>
</comment>
<organism evidence="3 4">
    <name type="scientific">Purpureocillium lilacinum</name>
    <name type="common">Paecilomyces lilacinus</name>
    <dbReference type="NCBI Taxonomy" id="33203"/>
    <lineage>
        <taxon>Eukaryota</taxon>
        <taxon>Fungi</taxon>
        <taxon>Dikarya</taxon>
        <taxon>Ascomycota</taxon>
        <taxon>Pezizomycotina</taxon>
        <taxon>Sordariomycetes</taxon>
        <taxon>Hypocreomycetidae</taxon>
        <taxon>Hypocreales</taxon>
        <taxon>Ophiocordycipitaceae</taxon>
        <taxon>Purpureocillium</taxon>
    </lineage>
</organism>
<feature type="region of interest" description="Disordered" evidence="1">
    <location>
        <begin position="167"/>
        <end position="210"/>
    </location>
</feature>